<comment type="caution">
    <text evidence="2">The sequence shown here is derived from an EMBL/GenBank/DDBJ whole genome shotgun (WGS) entry which is preliminary data.</text>
</comment>
<dbReference type="Proteomes" id="UP000263486">
    <property type="component" value="Unassembled WGS sequence"/>
</dbReference>
<gene>
    <name evidence="2" type="ORF">DYH56_14375</name>
</gene>
<feature type="domain" description="PhnA protein N-terminal proteobacterial" evidence="1">
    <location>
        <begin position="21"/>
        <end position="69"/>
    </location>
</feature>
<evidence type="ECO:0000259" key="1">
    <source>
        <dbReference type="SMART" id="SM00782"/>
    </source>
</evidence>
<sequence>MAKWTGRSKARKNNVVEFGKELVRRSKSTCELCGESGRSLSVYEVGKTEEDADLERCIHVCDECKNTIKKLNKASENDLRFLNHAIWSEENTVKAAAIHIISEIEGRYSWIDDLLDAVYIDNELEEICERMKH</sequence>
<proteinExistence type="predicted"/>
<name>A0ABX9KDB9_9FUSO</name>
<accession>A0ABX9KDB9</accession>
<protein>
    <submittedName>
        <fullName evidence="2">PhnA protein</fullName>
    </submittedName>
</protein>
<dbReference type="RefSeq" id="WP_114643562.1">
    <property type="nucleotide sequence ID" value="NZ_JAACIO010000038.1"/>
</dbReference>
<reference evidence="2 3" key="1">
    <citation type="submission" date="2018-08" db="EMBL/GenBank/DDBJ databases">
        <title>Draft genome sequence of Psychrilyobacter sp. strain SD5 isolated from Black Sea water.</title>
        <authorList>
            <person name="Yadav S."/>
            <person name="Villanueva L."/>
            <person name="Damste J.S.S."/>
        </authorList>
    </citation>
    <scope>NUCLEOTIDE SEQUENCE [LARGE SCALE GENOMIC DNA]</scope>
    <source>
        <strain evidence="2 3">SD5</strain>
    </source>
</reference>
<dbReference type="InterPro" id="IPR013991">
    <property type="entry name" value="PhnaA_N_proteobac"/>
</dbReference>
<keyword evidence="3" id="KW-1185">Reference proteome</keyword>
<dbReference type="EMBL" id="QUAJ01000040">
    <property type="protein sequence ID" value="REI39540.1"/>
    <property type="molecule type" value="Genomic_DNA"/>
</dbReference>
<dbReference type="SMART" id="SM00782">
    <property type="entry name" value="PhnA_Zn_Ribbon"/>
    <property type="match status" value="1"/>
</dbReference>
<organism evidence="2 3">
    <name type="scientific">Psychrilyobacter piezotolerans</name>
    <dbReference type="NCBI Taxonomy" id="2293438"/>
    <lineage>
        <taxon>Bacteria</taxon>
        <taxon>Fusobacteriati</taxon>
        <taxon>Fusobacteriota</taxon>
        <taxon>Fusobacteriia</taxon>
        <taxon>Fusobacteriales</taxon>
        <taxon>Fusobacteriaceae</taxon>
        <taxon>Psychrilyobacter</taxon>
    </lineage>
</organism>
<evidence type="ECO:0000313" key="3">
    <source>
        <dbReference type="Proteomes" id="UP000263486"/>
    </source>
</evidence>
<evidence type="ECO:0000313" key="2">
    <source>
        <dbReference type="EMBL" id="REI39540.1"/>
    </source>
</evidence>